<dbReference type="Gene3D" id="2.40.30.10">
    <property type="entry name" value="Translation factors"/>
    <property type="match status" value="1"/>
</dbReference>
<feature type="domain" description="FAD-binding FR-type" evidence="1">
    <location>
        <begin position="300"/>
        <end position="406"/>
    </location>
</feature>
<dbReference type="SUPFAM" id="SSF52343">
    <property type="entry name" value="Ferredoxin reductase-like, C-terminal NADP-linked domain"/>
    <property type="match status" value="1"/>
</dbReference>
<dbReference type="PANTHER" id="PTHR42815:SF2">
    <property type="entry name" value="FAD-BINDING, PUTATIVE (AFU_ORTHOLOGUE AFUA_6G07600)-RELATED"/>
    <property type="match status" value="1"/>
</dbReference>
<dbReference type="CDD" id="cd06184">
    <property type="entry name" value="flavohem_like_fad_nad_binding"/>
    <property type="match status" value="1"/>
</dbReference>
<organism evidence="2 3">
    <name type="scientific">Aliiruegeria haliotis</name>
    <dbReference type="NCBI Taxonomy" id="1280846"/>
    <lineage>
        <taxon>Bacteria</taxon>
        <taxon>Pseudomonadati</taxon>
        <taxon>Pseudomonadota</taxon>
        <taxon>Alphaproteobacteria</taxon>
        <taxon>Rhodobacterales</taxon>
        <taxon>Roseobacteraceae</taxon>
        <taxon>Aliiruegeria</taxon>
    </lineage>
</organism>
<reference evidence="2 3" key="1">
    <citation type="submission" date="2018-03" db="EMBL/GenBank/DDBJ databases">
        <title>Genomic Encyclopedia of Archaeal and Bacterial Type Strains, Phase II (KMG-II): from individual species to whole genera.</title>
        <authorList>
            <person name="Goeker M."/>
        </authorList>
    </citation>
    <scope>NUCLEOTIDE SEQUENCE [LARGE SCALE GENOMIC DNA]</scope>
    <source>
        <strain evidence="2 3">DSM 29328</strain>
    </source>
</reference>
<dbReference type="InterPro" id="IPR039261">
    <property type="entry name" value="FNR_nucleotide-bd"/>
</dbReference>
<dbReference type="EMBL" id="PVTD01000013">
    <property type="protein sequence ID" value="PRY20516.1"/>
    <property type="molecule type" value="Genomic_DNA"/>
</dbReference>
<dbReference type="SUPFAM" id="SSF50475">
    <property type="entry name" value="FMN-binding split barrel"/>
    <property type="match status" value="1"/>
</dbReference>
<protein>
    <recommendedName>
        <fullName evidence="1">FAD-binding FR-type domain-containing protein</fullName>
    </recommendedName>
</protein>
<dbReference type="OrthoDB" id="9786134at2"/>
<evidence type="ECO:0000313" key="3">
    <source>
        <dbReference type="Proteomes" id="UP000239480"/>
    </source>
</evidence>
<dbReference type="RefSeq" id="WP_106207826.1">
    <property type="nucleotide sequence ID" value="NZ_PVTD01000013.1"/>
</dbReference>
<dbReference type="InterPro" id="IPR017938">
    <property type="entry name" value="Riboflavin_synthase-like_b-brl"/>
</dbReference>
<dbReference type="SUPFAM" id="SSF63380">
    <property type="entry name" value="Riboflavin synthase domain-like"/>
    <property type="match status" value="1"/>
</dbReference>
<dbReference type="InterPro" id="IPR008333">
    <property type="entry name" value="Cbr1-like_FAD-bd_dom"/>
</dbReference>
<dbReference type="PROSITE" id="PS51384">
    <property type="entry name" value="FAD_FR"/>
    <property type="match status" value="1"/>
</dbReference>
<dbReference type="AlphaFoldDB" id="A0A2T0RH33"/>
<dbReference type="Pfam" id="PF00970">
    <property type="entry name" value="FAD_binding_6"/>
    <property type="match status" value="1"/>
</dbReference>
<evidence type="ECO:0000259" key="1">
    <source>
        <dbReference type="PROSITE" id="PS51384"/>
    </source>
</evidence>
<dbReference type="InterPro" id="IPR001433">
    <property type="entry name" value="OxRdtase_FAD/NAD-bd"/>
</dbReference>
<evidence type="ECO:0000313" key="2">
    <source>
        <dbReference type="EMBL" id="PRY20516.1"/>
    </source>
</evidence>
<name>A0A2T0RH33_9RHOB</name>
<comment type="caution">
    <text evidence="2">The sequence shown here is derived from an EMBL/GenBank/DDBJ whole genome shotgun (WGS) entry which is preliminary data.</text>
</comment>
<proteinExistence type="predicted"/>
<dbReference type="GO" id="GO:0016491">
    <property type="term" value="F:oxidoreductase activity"/>
    <property type="evidence" value="ECO:0007669"/>
    <property type="project" value="InterPro"/>
</dbReference>
<dbReference type="Proteomes" id="UP000239480">
    <property type="component" value="Unassembled WGS sequence"/>
</dbReference>
<dbReference type="Gene3D" id="2.30.110.10">
    <property type="entry name" value="Electron Transport, Fmn-binding Protein, Chain A"/>
    <property type="match status" value="1"/>
</dbReference>
<dbReference type="Gene3D" id="3.40.50.80">
    <property type="entry name" value="Nucleotide-binding domain of ferredoxin-NADP reductase (FNR) module"/>
    <property type="match status" value="1"/>
</dbReference>
<dbReference type="Pfam" id="PF00175">
    <property type="entry name" value="NAD_binding_1"/>
    <property type="match status" value="1"/>
</dbReference>
<gene>
    <name evidence="2" type="ORF">CLV78_113115</name>
</gene>
<accession>A0A2T0RH33</accession>
<dbReference type="PANTHER" id="PTHR42815">
    <property type="entry name" value="FAD-BINDING, PUTATIVE (AFU_ORTHOLOGUE AFUA_6G07600)-RELATED"/>
    <property type="match status" value="1"/>
</dbReference>
<dbReference type="InterPro" id="IPR017927">
    <property type="entry name" value="FAD-bd_FR_type"/>
</dbReference>
<keyword evidence="3" id="KW-1185">Reference proteome</keyword>
<sequence>MTTTEILNPFHEGERAAQERVGVGDMATLVGGFIRDHLPEQHREFHTSLPFLVVSGADRSGQTWVTLVEGPDGFATSPDPRHVSLDTVLGADDPLAAAFDAGTDIGVLGIQLATRRRNRFSGHVRPEGNGYAIDIRQTFGNCPQYIHERAVTREETIPGPAARSDALNENQIARIHAADTLFIGSGHPKAEGAARGYDASHRGGAPGFVRAASPTRLLIPDYAGNNFFNTIGNIVADPHVGLLFIDFETGGLLHISGRATIDWSPKGSHDPDAWRMILVEIDAVIDRPGAVPLRWAKMDHLSRRLKIAKKVRESDDITSFYLIPADDRPLDPFEAGQHLPIEVQIPGQRGTSKRSYSLSGPPQERRFYRLSIKREDKGLVSRFLHDDTREGSIIEAQKPSGDFVVPCSNCPLVLVSAGVGLTPMLSALWANVSQQDRDVWYVHGARNGAAHALRKEVNGLIEASPKLRQLVFYSQPGAEDRQGQDYDVKGRITAESLLDLGAGPDARYMLCGPAAFLAGLQRDLETAGVPLANIYFETFGPESRADASG</sequence>
<dbReference type="InterPro" id="IPR012349">
    <property type="entry name" value="Split_barrel_FMN-bd"/>
</dbReference>